<reference evidence="2" key="1">
    <citation type="submission" date="2020-09" db="EMBL/GenBank/DDBJ databases">
        <title>Whole genome shotgun sequence of Streptomyces xanthophaeus NBRC 12829.</title>
        <authorList>
            <person name="Komaki H."/>
            <person name="Tamura T."/>
        </authorList>
    </citation>
    <scope>NUCLEOTIDE SEQUENCE</scope>
    <source>
        <strain evidence="2">NBRC 12829</strain>
    </source>
</reference>
<feature type="domain" description="THUMP-like" evidence="1">
    <location>
        <begin position="320"/>
        <end position="392"/>
    </location>
</feature>
<evidence type="ECO:0000313" key="3">
    <source>
        <dbReference type="Proteomes" id="UP000600026"/>
    </source>
</evidence>
<dbReference type="Proteomes" id="UP000600026">
    <property type="component" value="Unassembled WGS sequence"/>
</dbReference>
<sequence>MDLDAFQMLLTDEGQSVLAAVHDPDPATWPATLTALRWDHPAELVTAAIEQVRLRRVAQAKFGADAQRMYFTQDGLDLASHHEVGEYKLDRVLDGMGVVFLDVFPLGIGADMLALASAHAVTAVDSDPLNVAIATANGEAMDVLSMTWIEQQDLTAYRPWGEAVFLDVRTPVGSAGAQSGAPSLSWALETVRGMGAGAIRMSPEVDYRSMPEGCGAAEAEWISWHGEVHEAVLWWWYGDTDSTTEVLRRATLLPGGATLIGRGLPEPTVRLPGRYLYEADAAVVRAGLVAEVAEDVRGGVLDAAVPACITSDEAHATPFATAHEIIEVLPYDPSGAGALLRERGLTDLAVRQHGCPAEAAELSQAFPRGAGGAATAFLTRVAGEPTLLLVRPVSDPKGR</sequence>
<proteinExistence type="predicted"/>
<dbReference type="InterPro" id="IPR041497">
    <property type="entry name" value="Thump-like"/>
</dbReference>
<comment type="caution">
    <text evidence="2">The sequence shown here is derived from an EMBL/GenBank/DDBJ whole genome shotgun (WGS) entry which is preliminary data.</text>
</comment>
<dbReference type="GO" id="GO:0032259">
    <property type="term" value="P:methylation"/>
    <property type="evidence" value="ECO:0007669"/>
    <property type="project" value="UniProtKB-KW"/>
</dbReference>
<keyword evidence="2" id="KW-0489">Methyltransferase</keyword>
<dbReference type="GO" id="GO:0008168">
    <property type="term" value="F:methyltransferase activity"/>
    <property type="evidence" value="ECO:0007669"/>
    <property type="project" value="UniProtKB-KW"/>
</dbReference>
<dbReference type="Pfam" id="PF18096">
    <property type="entry name" value="Thump_like"/>
    <property type="match status" value="1"/>
</dbReference>
<accession>A0A919GSE3</accession>
<gene>
    <name evidence="2" type="ORF">Sxan_02940</name>
</gene>
<protein>
    <submittedName>
        <fullName evidence="2">Methyltransferase</fullName>
    </submittedName>
</protein>
<evidence type="ECO:0000313" key="2">
    <source>
        <dbReference type="EMBL" id="GHI82930.1"/>
    </source>
</evidence>
<dbReference type="InterPro" id="IPR029063">
    <property type="entry name" value="SAM-dependent_MTases_sf"/>
</dbReference>
<keyword evidence="3" id="KW-1185">Reference proteome</keyword>
<dbReference type="RefSeq" id="WP_051902246.1">
    <property type="nucleotide sequence ID" value="NZ_BNEE01000003.1"/>
</dbReference>
<keyword evidence="2" id="KW-0808">Transferase</keyword>
<dbReference type="Gene3D" id="3.40.50.150">
    <property type="entry name" value="Vaccinia Virus protein VP39"/>
    <property type="match status" value="1"/>
</dbReference>
<organism evidence="2 3">
    <name type="scientific">Streptomyces xanthophaeus</name>
    <dbReference type="NCBI Taxonomy" id="67385"/>
    <lineage>
        <taxon>Bacteria</taxon>
        <taxon>Bacillati</taxon>
        <taxon>Actinomycetota</taxon>
        <taxon>Actinomycetes</taxon>
        <taxon>Kitasatosporales</taxon>
        <taxon>Streptomycetaceae</taxon>
        <taxon>Streptomyces</taxon>
    </lineage>
</organism>
<name>A0A919GSE3_9ACTN</name>
<evidence type="ECO:0000259" key="1">
    <source>
        <dbReference type="Pfam" id="PF18096"/>
    </source>
</evidence>
<dbReference type="EMBL" id="BNEE01000003">
    <property type="protein sequence ID" value="GHI82930.1"/>
    <property type="molecule type" value="Genomic_DNA"/>
</dbReference>
<dbReference type="OrthoDB" id="9810570at2"/>
<dbReference type="AlphaFoldDB" id="A0A919GSE3"/>